<gene>
    <name evidence="1" type="ORF">D8674_017790</name>
</gene>
<evidence type="ECO:0000313" key="2">
    <source>
        <dbReference type="Proteomes" id="UP000327157"/>
    </source>
</evidence>
<proteinExistence type="predicted"/>
<dbReference type="OrthoDB" id="25620at2759"/>
<organism evidence="1 2">
    <name type="scientific">Pyrus ussuriensis x Pyrus communis</name>
    <dbReference type="NCBI Taxonomy" id="2448454"/>
    <lineage>
        <taxon>Eukaryota</taxon>
        <taxon>Viridiplantae</taxon>
        <taxon>Streptophyta</taxon>
        <taxon>Embryophyta</taxon>
        <taxon>Tracheophyta</taxon>
        <taxon>Spermatophyta</taxon>
        <taxon>Magnoliopsida</taxon>
        <taxon>eudicotyledons</taxon>
        <taxon>Gunneridae</taxon>
        <taxon>Pentapetalae</taxon>
        <taxon>rosids</taxon>
        <taxon>fabids</taxon>
        <taxon>Rosales</taxon>
        <taxon>Rosaceae</taxon>
        <taxon>Amygdaloideae</taxon>
        <taxon>Maleae</taxon>
        <taxon>Pyrus</taxon>
    </lineage>
</organism>
<dbReference type="EMBL" id="SMOL01000160">
    <property type="protein sequence ID" value="KAB2626130.1"/>
    <property type="molecule type" value="Genomic_DNA"/>
</dbReference>
<keyword evidence="2" id="KW-1185">Reference proteome</keyword>
<evidence type="ECO:0000313" key="1">
    <source>
        <dbReference type="EMBL" id="KAB2626130.1"/>
    </source>
</evidence>
<reference evidence="1 2" key="1">
    <citation type="submission" date="2019-09" db="EMBL/GenBank/DDBJ databases">
        <authorList>
            <person name="Ou C."/>
        </authorList>
    </citation>
    <scope>NUCLEOTIDE SEQUENCE [LARGE SCALE GENOMIC DNA]</scope>
    <source>
        <strain evidence="1">S2</strain>
        <tissue evidence="1">Leaf</tissue>
    </source>
</reference>
<comment type="caution">
    <text evidence="1">The sequence shown here is derived from an EMBL/GenBank/DDBJ whole genome shotgun (WGS) entry which is preliminary data.</text>
</comment>
<protein>
    <submittedName>
        <fullName evidence="1">Uncharacterized protein</fullName>
    </submittedName>
</protein>
<accession>A0A5N5HKR4</accession>
<reference evidence="2" key="2">
    <citation type="submission" date="2019-10" db="EMBL/GenBank/DDBJ databases">
        <title>A de novo genome assembly of a pear dwarfing rootstock.</title>
        <authorList>
            <person name="Wang F."/>
            <person name="Wang J."/>
            <person name="Li S."/>
            <person name="Zhang Y."/>
            <person name="Fang M."/>
            <person name="Ma L."/>
            <person name="Zhao Y."/>
            <person name="Jiang S."/>
        </authorList>
    </citation>
    <scope>NUCLEOTIDE SEQUENCE [LARGE SCALE GENOMIC DNA]</scope>
</reference>
<dbReference type="AlphaFoldDB" id="A0A5N5HKR4"/>
<dbReference type="Proteomes" id="UP000327157">
    <property type="component" value="Chromosome 16"/>
</dbReference>
<sequence>MLGQAAISVRWAAYQATSSAPCPDTNLGSGDLRQAECRLGLPYSKREDGKESLFGDESRATAAFAEVGSLL</sequence>
<reference evidence="1 2" key="3">
    <citation type="submission" date="2019-11" db="EMBL/GenBank/DDBJ databases">
        <title>A de novo genome assembly of a pear dwarfing rootstock.</title>
        <authorList>
            <person name="Wang F."/>
            <person name="Wang J."/>
            <person name="Li S."/>
            <person name="Zhang Y."/>
            <person name="Fang M."/>
            <person name="Ma L."/>
            <person name="Zhao Y."/>
            <person name="Jiang S."/>
        </authorList>
    </citation>
    <scope>NUCLEOTIDE SEQUENCE [LARGE SCALE GENOMIC DNA]</scope>
    <source>
        <strain evidence="1">S2</strain>
        <tissue evidence="1">Leaf</tissue>
    </source>
</reference>
<name>A0A5N5HKR4_9ROSA</name>